<protein>
    <recommendedName>
        <fullName evidence="3">PepSY domain-containing protein</fullName>
    </recommendedName>
</protein>
<feature type="region of interest" description="Disordered" evidence="1">
    <location>
        <begin position="38"/>
        <end position="85"/>
    </location>
</feature>
<accession>A0ABS3VVU1</accession>
<organism evidence="4 5">
    <name type="scientific">Micromonospora echinofusca</name>
    <dbReference type="NCBI Taxonomy" id="47858"/>
    <lineage>
        <taxon>Bacteria</taxon>
        <taxon>Bacillati</taxon>
        <taxon>Actinomycetota</taxon>
        <taxon>Actinomycetes</taxon>
        <taxon>Micromonosporales</taxon>
        <taxon>Micromonosporaceae</taxon>
        <taxon>Micromonospora</taxon>
    </lineage>
</organism>
<feature type="compositionally biased region" description="Acidic residues" evidence="1">
    <location>
        <begin position="139"/>
        <end position="157"/>
    </location>
</feature>
<sequence>MKRTSLIVAATGAAAVLAVTGTALGVATTGRDAARPALAAATLAPTPDGQPSATGPAPGSPAGTAPAPTGTTPTTGDQVSPQRAGEIALARAGGGQITEIEAEREHDRDVWSVEILNGTTEHEIEVDRHDGSVVQAEQEPADDDDDNDDDDDDRDDD</sequence>
<dbReference type="InterPro" id="IPR025711">
    <property type="entry name" value="PepSY"/>
</dbReference>
<proteinExistence type="predicted"/>
<dbReference type="Proteomes" id="UP000823521">
    <property type="component" value="Unassembled WGS sequence"/>
</dbReference>
<feature type="compositionally biased region" description="Basic and acidic residues" evidence="1">
    <location>
        <begin position="120"/>
        <end position="131"/>
    </location>
</feature>
<evidence type="ECO:0000256" key="1">
    <source>
        <dbReference type="SAM" id="MobiDB-lite"/>
    </source>
</evidence>
<evidence type="ECO:0000313" key="4">
    <source>
        <dbReference type="EMBL" id="MBO4208662.1"/>
    </source>
</evidence>
<feature type="domain" description="PepSY" evidence="3">
    <location>
        <begin position="79"/>
        <end position="134"/>
    </location>
</feature>
<keyword evidence="2" id="KW-0732">Signal</keyword>
<reference evidence="4 5" key="1">
    <citation type="submission" date="2019-12" db="EMBL/GenBank/DDBJ databases">
        <title>Whole genome sequencing of endophytic Actinobacterium Micromonospora sp. MPMI6T.</title>
        <authorList>
            <person name="Evv R."/>
            <person name="Podile A.R."/>
        </authorList>
    </citation>
    <scope>NUCLEOTIDE SEQUENCE [LARGE SCALE GENOMIC DNA]</scope>
    <source>
        <strain evidence="4 5">MPMI6</strain>
    </source>
</reference>
<dbReference type="Pfam" id="PF03413">
    <property type="entry name" value="PepSY"/>
    <property type="match status" value="1"/>
</dbReference>
<comment type="caution">
    <text evidence="4">The sequence shown here is derived from an EMBL/GenBank/DDBJ whole genome shotgun (WGS) entry which is preliminary data.</text>
</comment>
<feature type="compositionally biased region" description="Low complexity" evidence="1">
    <location>
        <begin position="38"/>
        <end position="76"/>
    </location>
</feature>
<dbReference type="EMBL" id="WVUH01000217">
    <property type="protein sequence ID" value="MBO4208662.1"/>
    <property type="molecule type" value="Genomic_DNA"/>
</dbReference>
<dbReference type="Gene3D" id="3.10.450.40">
    <property type="match status" value="1"/>
</dbReference>
<keyword evidence="5" id="KW-1185">Reference proteome</keyword>
<gene>
    <name evidence="4" type="ORF">GSF22_21995</name>
</gene>
<name>A0ABS3VVU1_MICEH</name>
<evidence type="ECO:0000313" key="5">
    <source>
        <dbReference type="Proteomes" id="UP000823521"/>
    </source>
</evidence>
<dbReference type="RefSeq" id="WP_208815647.1">
    <property type="nucleotide sequence ID" value="NZ_WVUH01000217.1"/>
</dbReference>
<evidence type="ECO:0000259" key="3">
    <source>
        <dbReference type="Pfam" id="PF03413"/>
    </source>
</evidence>
<feature type="region of interest" description="Disordered" evidence="1">
    <location>
        <begin position="119"/>
        <end position="157"/>
    </location>
</feature>
<evidence type="ECO:0000256" key="2">
    <source>
        <dbReference type="SAM" id="SignalP"/>
    </source>
</evidence>
<feature type="signal peptide" evidence="2">
    <location>
        <begin position="1"/>
        <end position="25"/>
    </location>
</feature>
<feature type="chain" id="PRO_5047172346" description="PepSY domain-containing protein" evidence="2">
    <location>
        <begin position="26"/>
        <end position="157"/>
    </location>
</feature>